<dbReference type="GO" id="GO:0004252">
    <property type="term" value="F:serine-type endopeptidase activity"/>
    <property type="evidence" value="ECO:0007669"/>
    <property type="project" value="InterPro"/>
</dbReference>
<dbReference type="PROSITE" id="PS00134">
    <property type="entry name" value="TRYPSIN_HIS"/>
    <property type="match status" value="2"/>
</dbReference>
<feature type="signal peptide" evidence="8">
    <location>
        <begin position="1"/>
        <end position="17"/>
    </location>
</feature>
<dbReference type="Pfam" id="PF00089">
    <property type="entry name" value="Trypsin"/>
    <property type="match status" value="2"/>
</dbReference>
<keyword evidence="5 7" id="KW-0720">Serine protease</keyword>
<dbReference type="FunFam" id="2.40.10.10:FF:000068">
    <property type="entry name" value="transmembrane protease serine 2"/>
    <property type="match status" value="2"/>
</dbReference>
<comment type="similarity">
    <text evidence="2">Belongs to the peptidase S1 family.</text>
</comment>
<comment type="subcellular location">
    <subcellularLocation>
        <location evidence="1">Secreted</location>
        <location evidence="1">Extracellular space</location>
    </subcellularLocation>
</comment>
<keyword evidence="3 7" id="KW-0645">Protease</keyword>
<dbReference type="PANTHER" id="PTHR24276:SF95">
    <property type="entry name" value="PEPTIDASE S1 DOMAIN-CONTAINING PROTEIN"/>
    <property type="match status" value="1"/>
</dbReference>
<evidence type="ECO:0000256" key="1">
    <source>
        <dbReference type="ARBA" id="ARBA00004239"/>
    </source>
</evidence>
<evidence type="ECO:0000256" key="2">
    <source>
        <dbReference type="ARBA" id="ARBA00007664"/>
    </source>
</evidence>
<evidence type="ECO:0000313" key="10">
    <source>
        <dbReference type="Proteomes" id="UP000192223"/>
    </source>
</evidence>
<dbReference type="InterPro" id="IPR043504">
    <property type="entry name" value="Peptidase_S1_PA_chymotrypsin"/>
</dbReference>
<dbReference type="KEGG" id="apln:108736036"/>
<dbReference type="GeneID" id="108736036"/>
<evidence type="ECO:0000256" key="5">
    <source>
        <dbReference type="ARBA" id="ARBA00022825"/>
    </source>
</evidence>
<evidence type="ECO:0000313" key="11">
    <source>
        <dbReference type="RefSeq" id="XP_025836522.1"/>
    </source>
</evidence>
<dbReference type="PROSITE" id="PS50240">
    <property type="entry name" value="TRYPSIN_DOM"/>
    <property type="match status" value="2"/>
</dbReference>
<dbReference type="GO" id="GO:0006508">
    <property type="term" value="P:proteolysis"/>
    <property type="evidence" value="ECO:0007669"/>
    <property type="project" value="UniProtKB-KW"/>
</dbReference>
<dbReference type="InterPro" id="IPR050430">
    <property type="entry name" value="Peptidase_S1"/>
</dbReference>
<sequence>MKFLVVLLSLVCALALGAPNVQKVNSPRPAYVKDIEILPSDDTRIIRGQNAVRNQFPYQVSLRWGYISSPSHICGGSIISSLVVLTAAHCIQDYGSYTIVAGLLDRAESTSSTQSRSVSNIVVHENWPGGSSPAPWDLSLIVVETPFTVTSSVQPIELPSQGAPTSGDVVVSGWGRTSGIISTIPSTLQYADLEVLPNEECAEDLISVMGSSGVLDETQICTSGRQRKAVCSGDSGGPLVKDGVQVGIVSWAVTPCGITIAPSVYTRVSSYSNWIYNNLHLLVVLLGSVCALVVGAPSVQKIDSPHPAYIKDVEILPSDDTRIIRGQAAVRDQFPYQISLRWGFLSTASHICGASIISSLVVLTAAHCIQDYGTHTVVAGLLNRVETTSATQSRSASNIVVHENWPGGSVVSPWDVALIIVSSPFVFTTSVQPIELPSQGAPTSGDVVISGWGRTSGIISGAPSVLQYVDLEVLPNEECAEDLVSVLGTSNPLDETMICTSGRQYAGVCSGDSGGPLVKDGVQVGIVSWGVSPCGITIAPSVFTRVSSYSNWIYNNL</sequence>
<gene>
    <name evidence="11" type="primary">LOC108736036</name>
</gene>
<evidence type="ECO:0000256" key="7">
    <source>
        <dbReference type="RuleBase" id="RU363034"/>
    </source>
</evidence>
<keyword evidence="6" id="KW-1015">Disulfide bond</keyword>
<dbReference type="PRINTS" id="PR00722">
    <property type="entry name" value="CHYMOTRYPSIN"/>
</dbReference>
<feature type="domain" description="Peptidase S1" evidence="9">
    <location>
        <begin position="323"/>
        <end position="557"/>
    </location>
</feature>
<feature type="chain" id="PRO_5028901787" evidence="8">
    <location>
        <begin position="18"/>
        <end position="557"/>
    </location>
</feature>
<accession>A0A7F5RKI3</accession>
<evidence type="ECO:0000256" key="8">
    <source>
        <dbReference type="SAM" id="SignalP"/>
    </source>
</evidence>
<dbReference type="Gene3D" id="2.40.10.10">
    <property type="entry name" value="Trypsin-like serine proteases"/>
    <property type="match status" value="2"/>
</dbReference>
<dbReference type="InterPro" id="IPR033116">
    <property type="entry name" value="TRYPSIN_SER"/>
</dbReference>
<dbReference type="SMART" id="SM00020">
    <property type="entry name" value="Tryp_SPc"/>
    <property type="match status" value="2"/>
</dbReference>
<evidence type="ECO:0000259" key="9">
    <source>
        <dbReference type="PROSITE" id="PS50240"/>
    </source>
</evidence>
<dbReference type="CDD" id="cd00190">
    <property type="entry name" value="Tryp_SPc"/>
    <property type="match status" value="2"/>
</dbReference>
<dbReference type="InterPro" id="IPR018114">
    <property type="entry name" value="TRYPSIN_HIS"/>
</dbReference>
<dbReference type="InterPro" id="IPR001314">
    <property type="entry name" value="Peptidase_S1A"/>
</dbReference>
<dbReference type="OrthoDB" id="10061449at2759"/>
<dbReference type="InterPro" id="IPR001254">
    <property type="entry name" value="Trypsin_dom"/>
</dbReference>
<keyword evidence="10" id="KW-1185">Reference proteome</keyword>
<evidence type="ECO:0000256" key="6">
    <source>
        <dbReference type="ARBA" id="ARBA00023157"/>
    </source>
</evidence>
<protein>
    <submittedName>
        <fullName evidence="11">Transmembrane protease serine 9-like</fullName>
    </submittedName>
</protein>
<dbReference type="InParanoid" id="A0A7F5RKI3"/>
<name>A0A7F5RKI3_AGRPL</name>
<reference evidence="11" key="1">
    <citation type="submission" date="2025-08" db="UniProtKB">
        <authorList>
            <consortium name="RefSeq"/>
        </authorList>
    </citation>
    <scope>IDENTIFICATION</scope>
    <source>
        <tissue evidence="11">Entire body</tissue>
    </source>
</reference>
<organism evidence="10 11">
    <name type="scientific">Agrilus planipennis</name>
    <name type="common">Emerald ash borer</name>
    <name type="synonym">Agrilus marcopoli</name>
    <dbReference type="NCBI Taxonomy" id="224129"/>
    <lineage>
        <taxon>Eukaryota</taxon>
        <taxon>Metazoa</taxon>
        <taxon>Ecdysozoa</taxon>
        <taxon>Arthropoda</taxon>
        <taxon>Hexapoda</taxon>
        <taxon>Insecta</taxon>
        <taxon>Pterygota</taxon>
        <taxon>Neoptera</taxon>
        <taxon>Endopterygota</taxon>
        <taxon>Coleoptera</taxon>
        <taxon>Polyphaga</taxon>
        <taxon>Elateriformia</taxon>
        <taxon>Buprestoidea</taxon>
        <taxon>Buprestidae</taxon>
        <taxon>Agrilinae</taxon>
        <taxon>Agrilus</taxon>
    </lineage>
</organism>
<dbReference type="Proteomes" id="UP000192223">
    <property type="component" value="Unplaced"/>
</dbReference>
<evidence type="ECO:0000256" key="4">
    <source>
        <dbReference type="ARBA" id="ARBA00022801"/>
    </source>
</evidence>
<dbReference type="RefSeq" id="XP_025836522.1">
    <property type="nucleotide sequence ID" value="XM_025980737.1"/>
</dbReference>
<keyword evidence="8" id="KW-0732">Signal</keyword>
<keyword evidence="4 7" id="KW-0378">Hydrolase</keyword>
<proteinExistence type="inferred from homology"/>
<dbReference type="InterPro" id="IPR009003">
    <property type="entry name" value="Peptidase_S1_PA"/>
</dbReference>
<feature type="domain" description="Peptidase S1" evidence="9">
    <location>
        <begin position="45"/>
        <end position="280"/>
    </location>
</feature>
<dbReference type="PROSITE" id="PS00135">
    <property type="entry name" value="TRYPSIN_SER"/>
    <property type="match status" value="2"/>
</dbReference>
<dbReference type="GO" id="GO:0005576">
    <property type="term" value="C:extracellular region"/>
    <property type="evidence" value="ECO:0007669"/>
    <property type="project" value="UniProtKB-SubCell"/>
</dbReference>
<dbReference type="FunFam" id="2.40.10.10:FF:000036">
    <property type="entry name" value="Trypsin beta"/>
    <property type="match status" value="2"/>
</dbReference>
<dbReference type="SUPFAM" id="SSF50494">
    <property type="entry name" value="Trypsin-like serine proteases"/>
    <property type="match status" value="2"/>
</dbReference>
<dbReference type="PANTHER" id="PTHR24276">
    <property type="entry name" value="POLYSERASE-RELATED"/>
    <property type="match status" value="1"/>
</dbReference>
<dbReference type="AlphaFoldDB" id="A0A7F5RKI3"/>
<evidence type="ECO:0000256" key="3">
    <source>
        <dbReference type="ARBA" id="ARBA00022670"/>
    </source>
</evidence>